<name>A0ABY0HJP8_9PEZI</name>
<comment type="caution">
    <text evidence="1">The sequence shown here is derived from an EMBL/GenBank/DDBJ whole genome shotgun (WGS) entry which is preliminary data.</text>
</comment>
<evidence type="ECO:0000313" key="1">
    <source>
        <dbReference type="EMBL" id="RYO95068.1"/>
    </source>
</evidence>
<keyword evidence="2" id="KW-1185">Reference proteome</keyword>
<dbReference type="EMBL" id="QJNS01000005">
    <property type="protein sequence ID" value="RYO95068.1"/>
    <property type="molecule type" value="Genomic_DNA"/>
</dbReference>
<evidence type="ECO:0000313" key="2">
    <source>
        <dbReference type="Proteomes" id="UP000294003"/>
    </source>
</evidence>
<reference evidence="1 2" key="1">
    <citation type="submission" date="2018-06" db="EMBL/GenBank/DDBJ databases">
        <title>Complete Genomes of Monosporascus.</title>
        <authorList>
            <person name="Robinson A.J."/>
            <person name="Natvig D.O."/>
        </authorList>
    </citation>
    <scope>NUCLEOTIDE SEQUENCE [LARGE SCALE GENOMIC DNA]</scope>
    <source>
        <strain evidence="1 2">CBS 609.92</strain>
    </source>
</reference>
<accession>A0ABY0HJP8</accession>
<protein>
    <submittedName>
        <fullName evidence="1">Uncharacterized protein</fullName>
    </submittedName>
</protein>
<organism evidence="1 2">
    <name type="scientific">Monosporascus cannonballus</name>
    <dbReference type="NCBI Taxonomy" id="155416"/>
    <lineage>
        <taxon>Eukaryota</taxon>
        <taxon>Fungi</taxon>
        <taxon>Dikarya</taxon>
        <taxon>Ascomycota</taxon>
        <taxon>Pezizomycotina</taxon>
        <taxon>Sordariomycetes</taxon>
        <taxon>Xylariomycetidae</taxon>
        <taxon>Xylariales</taxon>
        <taxon>Xylariales incertae sedis</taxon>
        <taxon>Monosporascus</taxon>
    </lineage>
</organism>
<gene>
    <name evidence="1" type="ORF">DL762_000261</name>
</gene>
<proteinExistence type="predicted"/>
<dbReference type="Proteomes" id="UP000294003">
    <property type="component" value="Unassembled WGS sequence"/>
</dbReference>
<sequence>MEHDSGSEKEASLSKTWFERFGKCIPDGGTALKESQRQGKKPVESSKRCGVIFDAASSQTSAPYPESKGEWGSFINILRFVTQPCEHLTPQEERSAAERVYSRLKLEGRLEGLKELGEIPTEEFHYLYSVIDNEVANLDKAQHEAGKKIDELEL</sequence>